<dbReference type="SUPFAM" id="SSF52540">
    <property type="entry name" value="P-loop containing nucleoside triphosphate hydrolases"/>
    <property type="match status" value="1"/>
</dbReference>
<keyword evidence="8" id="KW-1185">Reference proteome</keyword>
<feature type="domain" description="Disease resistance N-terminal" evidence="6">
    <location>
        <begin position="178"/>
        <end position="252"/>
    </location>
</feature>
<dbReference type="GO" id="GO:0000166">
    <property type="term" value="F:nucleotide binding"/>
    <property type="evidence" value="ECO:0007669"/>
    <property type="project" value="UniProtKB-KW"/>
</dbReference>
<gene>
    <name evidence="7" type="ORF">QYE76_033759</name>
</gene>
<sequence length="641" mass="73001">MRFFGCSSPVSFTEWDRLVRICFNQRKQNHGSLFKQKLVLEKQNRCPFKQKLVLELLEKNFKTMQSSQLAQESEMGEEKMSPDDIALLANMVEDLSMETSDEKWKWKWMMAMWQMSVLVSKLSQIDFLYLLSLFDKADHSKSSISDIISSCSTPYDRVHLEVTRSKKNMDIALSAVASELASRFVSFLISKCRDQACLNKKKNLESLRRLLLRVHTVVEEAEGRYITNSRMLVQLKMLTEAMYQGYDVLDTYGPLEQIRARMEVSGSDTINFSAVRRFSSSTVSKEVQTALEKLEAATGKIAEFIALLTGCERMFRSPYSCYIYIDNFMFGRQVERQHVINILMQDNYPLKVPTVLPIIGGCRVGKKTLAWSVCCDERIRSRFSSIIHVSGCEIQKIDHGRFSNVRTLIIVEVQSDVDDKEWYKFHSLLLTLTGAGSKLVILSRLEKLARFGTVNLVRINSFTQEEYSYLFKVLSFGSSDPVDHPQLALIGKELATMMKGSLVHLNVYSSMLRNNLNVQFWIRVLKLYRSVMEANLSISGEHPRALLDRGNTVDITAFSPSSSSSRLMLLVGGKQSSRPGELPRMTFGDIIAGSVVLPVKFELVWESRLPPYTVISATCVAEKPEHSASPRKKRRRLGTSM</sequence>
<organism evidence="7 8">
    <name type="scientific">Lolium multiflorum</name>
    <name type="common">Italian ryegrass</name>
    <name type="synonym">Lolium perenne subsp. multiflorum</name>
    <dbReference type="NCBI Taxonomy" id="4521"/>
    <lineage>
        <taxon>Eukaryota</taxon>
        <taxon>Viridiplantae</taxon>
        <taxon>Streptophyta</taxon>
        <taxon>Embryophyta</taxon>
        <taxon>Tracheophyta</taxon>
        <taxon>Spermatophyta</taxon>
        <taxon>Magnoliopsida</taxon>
        <taxon>Liliopsida</taxon>
        <taxon>Poales</taxon>
        <taxon>Poaceae</taxon>
        <taxon>BOP clade</taxon>
        <taxon>Pooideae</taxon>
        <taxon>Poodae</taxon>
        <taxon>Poeae</taxon>
        <taxon>Poeae Chloroplast Group 2 (Poeae type)</taxon>
        <taxon>Loliodinae</taxon>
        <taxon>Loliinae</taxon>
        <taxon>Lolium</taxon>
    </lineage>
</organism>
<dbReference type="EMBL" id="JAUUTY010000007">
    <property type="protein sequence ID" value="KAK1610086.1"/>
    <property type="molecule type" value="Genomic_DNA"/>
</dbReference>
<dbReference type="AlphaFoldDB" id="A0AAD8VLU6"/>
<proteinExistence type="inferred from homology"/>
<evidence type="ECO:0000259" key="6">
    <source>
        <dbReference type="Pfam" id="PF18052"/>
    </source>
</evidence>
<reference evidence="7" key="1">
    <citation type="submission" date="2023-07" db="EMBL/GenBank/DDBJ databases">
        <title>A chromosome-level genome assembly of Lolium multiflorum.</title>
        <authorList>
            <person name="Chen Y."/>
            <person name="Copetti D."/>
            <person name="Kolliker R."/>
            <person name="Studer B."/>
        </authorList>
    </citation>
    <scope>NUCLEOTIDE SEQUENCE</scope>
    <source>
        <strain evidence="7">02402/16</strain>
        <tissue evidence="7">Leaf</tissue>
    </source>
</reference>
<dbReference type="InterPro" id="IPR041118">
    <property type="entry name" value="Rx_N"/>
</dbReference>
<keyword evidence="4" id="KW-0547">Nucleotide-binding</keyword>
<evidence type="ECO:0000256" key="5">
    <source>
        <dbReference type="ARBA" id="ARBA00022821"/>
    </source>
</evidence>
<dbReference type="Proteomes" id="UP001231189">
    <property type="component" value="Unassembled WGS sequence"/>
</dbReference>
<evidence type="ECO:0000256" key="4">
    <source>
        <dbReference type="ARBA" id="ARBA00022741"/>
    </source>
</evidence>
<keyword evidence="5" id="KW-0611">Plant defense</keyword>
<accession>A0AAD8VLU6</accession>
<evidence type="ECO:0000256" key="1">
    <source>
        <dbReference type="ARBA" id="ARBA00008894"/>
    </source>
</evidence>
<dbReference type="GO" id="GO:0006952">
    <property type="term" value="P:defense response"/>
    <property type="evidence" value="ECO:0007669"/>
    <property type="project" value="UniProtKB-KW"/>
</dbReference>
<keyword evidence="2" id="KW-0433">Leucine-rich repeat</keyword>
<protein>
    <recommendedName>
        <fullName evidence="6">Disease resistance N-terminal domain-containing protein</fullName>
    </recommendedName>
</protein>
<dbReference type="PANTHER" id="PTHR33377">
    <property type="entry name" value="OS10G0134700 PROTEIN-RELATED"/>
    <property type="match status" value="1"/>
</dbReference>
<keyword evidence="3" id="KW-0677">Repeat</keyword>
<dbReference type="Pfam" id="PF18052">
    <property type="entry name" value="Rx_N"/>
    <property type="match status" value="1"/>
</dbReference>
<evidence type="ECO:0000256" key="3">
    <source>
        <dbReference type="ARBA" id="ARBA00022737"/>
    </source>
</evidence>
<evidence type="ECO:0000313" key="8">
    <source>
        <dbReference type="Proteomes" id="UP001231189"/>
    </source>
</evidence>
<name>A0AAD8VLU6_LOLMU</name>
<comment type="caution">
    <text evidence="7">The sequence shown here is derived from an EMBL/GenBank/DDBJ whole genome shotgun (WGS) entry which is preliminary data.</text>
</comment>
<dbReference type="PANTHER" id="PTHR33377:SF62">
    <property type="entry name" value="OS10G0133166 PROTEIN"/>
    <property type="match status" value="1"/>
</dbReference>
<evidence type="ECO:0000256" key="2">
    <source>
        <dbReference type="ARBA" id="ARBA00022614"/>
    </source>
</evidence>
<dbReference type="InterPro" id="IPR027417">
    <property type="entry name" value="P-loop_NTPase"/>
</dbReference>
<dbReference type="Gene3D" id="1.10.8.480">
    <property type="match status" value="1"/>
</dbReference>
<comment type="similarity">
    <text evidence="1">Belongs to the disease resistance NB-LRR family.</text>
</comment>
<evidence type="ECO:0000313" key="7">
    <source>
        <dbReference type="EMBL" id="KAK1610086.1"/>
    </source>
</evidence>